<dbReference type="AlphaFoldDB" id="A0AAR2J3W5"/>
<accession>A0AAR2J3W5</accession>
<keyword evidence="1" id="KW-0472">Membrane</keyword>
<proteinExistence type="predicted"/>
<keyword evidence="1" id="KW-0812">Transmembrane</keyword>
<reference evidence="2 3" key="1">
    <citation type="submission" date="2020-10" db="EMBL/GenBank/DDBJ databases">
        <title>Pygocentrus nattereri (red-bellied piranha) genome, fPygNat1, primary haplotype.</title>
        <authorList>
            <person name="Myers G."/>
            <person name="Meyer A."/>
            <person name="Karagic N."/>
            <person name="Pippel M."/>
            <person name="Winkler S."/>
            <person name="Tracey A."/>
            <person name="Wood J."/>
            <person name="Formenti G."/>
            <person name="Howe K."/>
            <person name="Fedrigo O."/>
            <person name="Jarvis E.D."/>
        </authorList>
    </citation>
    <scope>NUCLEOTIDE SEQUENCE [LARGE SCALE GENOMIC DNA]</scope>
</reference>
<keyword evidence="1" id="KW-1133">Transmembrane helix</keyword>
<name>A0AAR2J3W5_PYGNA</name>
<reference evidence="2" key="2">
    <citation type="submission" date="2025-08" db="UniProtKB">
        <authorList>
            <consortium name="Ensembl"/>
        </authorList>
    </citation>
    <scope>IDENTIFICATION</scope>
</reference>
<feature type="transmembrane region" description="Helical" evidence="1">
    <location>
        <begin position="80"/>
        <end position="100"/>
    </location>
</feature>
<dbReference type="Ensembl" id="ENSPNAT00000056825.1">
    <property type="protein sequence ID" value="ENSPNAP00000046728.1"/>
    <property type="gene ID" value="ENSPNAG00000034280.1"/>
</dbReference>
<protein>
    <submittedName>
        <fullName evidence="2">Uncharacterized protein</fullName>
    </submittedName>
</protein>
<feature type="transmembrane region" description="Helical" evidence="1">
    <location>
        <begin position="52"/>
        <end position="68"/>
    </location>
</feature>
<evidence type="ECO:0000313" key="3">
    <source>
        <dbReference type="Proteomes" id="UP001501920"/>
    </source>
</evidence>
<evidence type="ECO:0000256" key="1">
    <source>
        <dbReference type="SAM" id="Phobius"/>
    </source>
</evidence>
<evidence type="ECO:0000313" key="2">
    <source>
        <dbReference type="Ensembl" id="ENSPNAP00000046728.1"/>
    </source>
</evidence>
<organism evidence="2 3">
    <name type="scientific">Pygocentrus nattereri</name>
    <name type="common">Red-bellied piranha</name>
    <dbReference type="NCBI Taxonomy" id="42514"/>
    <lineage>
        <taxon>Eukaryota</taxon>
        <taxon>Metazoa</taxon>
        <taxon>Chordata</taxon>
        <taxon>Craniata</taxon>
        <taxon>Vertebrata</taxon>
        <taxon>Euteleostomi</taxon>
        <taxon>Actinopterygii</taxon>
        <taxon>Neopterygii</taxon>
        <taxon>Teleostei</taxon>
        <taxon>Ostariophysi</taxon>
        <taxon>Characiformes</taxon>
        <taxon>Characoidei</taxon>
        <taxon>Pygocentrus</taxon>
    </lineage>
</organism>
<dbReference type="Proteomes" id="UP001501920">
    <property type="component" value="Chromosome 21"/>
</dbReference>
<sequence>PPSVDLVNQISPTCSATASQALRQSENVRFSTRLLWKTSRDAVRQKFGDTKIFKLFFIFIYSYLYFNLNVQSYAEAWVPLFRRHTSAHLNALIYGTLFFLPADKYKRCAKTFKTCSGQITCLVDFISENVPTQPLL</sequence>
<reference evidence="2" key="3">
    <citation type="submission" date="2025-09" db="UniProtKB">
        <authorList>
            <consortium name="Ensembl"/>
        </authorList>
    </citation>
    <scope>IDENTIFICATION</scope>
</reference>
<keyword evidence="3" id="KW-1185">Reference proteome</keyword>